<keyword evidence="2" id="KW-1185">Reference proteome</keyword>
<sequence>MSKRKQRSESAEASSQTRTDGVARSPPAKKARQTRSMGYIAVLMVVLTEKKVPTIIELSSEDDGSPERGTASAESDLEEENGPVESPEEELERLKKSWDVPVYALYSVSLPLHKPKRPYHVFTCKKCSHKIDRYLDTQDKNSTGNLHKHAKKCFSEPVLAEILAAKTLEGAKQAVKSYLEDGKITVFFERKDKSKVTYSHRTHTRSETRIEIVRWVAESLRPLNIVNDRGFRSLMLTGRPGYQLPSASTVSRDVKEVFRRTRRRIAEFFKVGKYTFYSKLLFTTDAWTSPNHCAYVAFSVHLEKDGKPMSMLLDFVELAVNSQSHSGVNLAAAFAEVVHEFGIDEKMLAVTCDNASNNDTMIDTLELDVPSFGGQKMRTRCFDHIAHLVAKSVTRLFDQKEAGGKEGIGSELHSDMDREELVARLQLYRESGGDGDDDEDGLLDELSTLSEEERAEVLENIRPVRTVLAKLRKIAFKTVNSTTLLLPAWRKTVSDLKLPEKLIPRDVRTRWNSTYEMLDVAVQYRKAVDVFCADKENKLRQYELTEQEWTIATQLRQALRVFKDATLFFSRSTPSLASVIPAMEHMSRTLDSYIQDEEHYEHSIRAALSLAKKTLVKYYNLTDSADTYRIAMVLHPRYKTAYFKKLNWTRLWIESARKLVRNEYDQVYAKLPLPADLDKKLAGQNDGADKEDSVKHGPAGTGGYKELQQDDENMFDRIPDLFQTNTRHGTNDELDIYLKAEPEDVTDPFSWWYARRHAFPRLSRMALDYLTIPATSVDVERVFSRGRLLLPHVRNRLGSQTTRALLCLGAWSDRGFINQWDLTEVAKLPEVSGDSEEGDSSCQWDTIIDVVQAEA</sequence>
<reference evidence="1" key="1">
    <citation type="submission" date="2022-08" db="EMBL/GenBank/DDBJ databases">
        <title>Genome Sequence of Pycnoporus sanguineus.</title>
        <authorList>
            <person name="Buettner E."/>
        </authorList>
    </citation>
    <scope>NUCLEOTIDE SEQUENCE</scope>
    <source>
        <strain evidence="1">CG-C14</strain>
    </source>
</reference>
<dbReference type="EMBL" id="JANSHE010001080">
    <property type="protein sequence ID" value="KAJ3004754.1"/>
    <property type="molecule type" value="Genomic_DNA"/>
</dbReference>
<gene>
    <name evidence="1" type="ORF">NUW54_g4665</name>
</gene>
<proteinExistence type="predicted"/>
<dbReference type="Proteomes" id="UP001144978">
    <property type="component" value="Unassembled WGS sequence"/>
</dbReference>
<organism evidence="1 2">
    <name type="scientific">Trametes sanguinea</name>
    <dbReference type="NCBI Taxonomy" id="158606"/>
    <lineage>
        <taxon>Eukaryota</taxon>
        <taxon>Fungi</taxon>
        <taxon>Dikarya</taxon>
        <taxon>Basidiomycota</taxon>
        <taxon>Agaricomycotina</taxon>
        <taxon>Agaricomycetes</taxon>
        <taxon>Polyporales</taxon>
        <taxon>Polyporaceae</taxon>
        <taxon>Trametes</taxon>
    </lineage>
</organism>
<name>A0ACC1PXA3_9APHY</name>
<protein>
    <submittedName>
        <fullName evidence="1">Uncharacterized protein</fullName>
    </submittedName>
</protein>
<evidence type="ECO:0000313" key="2">
    <source>
        <dbReference type="Proteomes" id="UP001144978"/>
    </source>
</evidence>
<accession>A0ACC1PXA3</accession>
<evidence type="ECO:0000313" key="1">
    <source>
        <dbReference type="EMBL" id="KAJ3004754.1"/>
    </source>
</evidence>
<comment type="caution">
    <text evidence="1">The sequence shown here is derived from an EMBL/GenBank/DDBJ whole genome shotgun (WGS) entry which is preliminary data.</text>
</comment>